<feature type="domain" description="TCTP" evidence="2">
    <location>
        <begin position="1"/>
        <end position="166"/>
    </location>
</feature>
<reference evidence="3 4" key="1">
    <citation type="submission" date="2024-06" db="EMBL/GenBank/DDBJ databases">
        <authorList>
            <person name="Kraege A."/>
            <person name="Thomma B."/>
        </authorList>
    </citation>
    <scope>NUCLEOTIDE SEQUENCE [LARGE SCALE GENOMIC DNA]</scope>
</reference>
<comment type="similarity">
    <text evidence="1">Belongs to the TCTP family.</text>
</comment>
<evidence type="ECO:0000259" key="2">
    <source>
        <dbReference type="PROSITE" id="PS51797"/>
    </source>
</evidence>
<dbReference type="EMBL" id="CAXHTA020000002">
    <property type="protein sequence ID" value="CAL5219025.1"/>
    <property type="molecule type" value="Genomic_DNA"/>
</dbReference>
<dbReference type="InterPro" id="IPR018105">
    <property type="entry name" value="Translational_control_tumour_p"/>
</dbReference>
<dbReference type="PRINTS" id="PR01653">
    <property type="entry name" value="TCTPROTEIN"/>
</dbReference>
<evidence type="ECO:0000256" key="1">
    <source>
        <dbReference type="PROSITE-ProRule" id="PRU01133"/>
    </source>
</evidence>
<dbReference type="PANTHER" id="PTHR11991">
    <property type="entry name" value="TRANSLATIONALLY CONTROLLED TUMOR PROTEIN-RELATED"/>
    <property type="match status" value="1"/>
</dbReference>
<dbReference type="Pfam" id="PF00838">
    <property type="entry name" value="TCTP"/>
    <property type="match status" value="1"/>
</dbReference>
<accession>A0ABP1FGH7</accession>
<proteinExistence type="inferred from homology"/>
<dbReference type="InterPro" id="IPR011323">
    <property type="entry name" value="Mss4/transl-control_tumour"/>
</dbReference>
<dbReference type="InterPro" id="IPR011057">
    <property type="entry name" value="Mss4-like_sf"/>
</dbReference>
<name>A0ABP1FGH7_9CHLO</name>
<dbReference type="PANTHER" id="PTHR11991:SF0">
    <property type="entry name" value="TRANSLATIONALLY-CONTROLLED TUMOR PROTEIN"/>
    <property type="match status" value="1"/>
</dbReference>
<dbReference type="PROSITE" id="PS01002">
    <property type="entry name" value="TCTP_1"/>
    <property type="match status" value="1"/>
</dbReference>
<comment type="caution">
    <text evidence="3">The sequence shown here is derived from an EMBL/GenBank/DDBJ whole genome shotgun (WGS) entry which is preliminary data.</text>
</comment>
<dbReference type="SUPFAM" id="SSF51316">
    <property type="entry name" value="Mss4-like"/>
    <property type="match status" value="1"/>
</dbReference>
<dbReference type="PROSITE" id="PS51797">
    <property type="entry name" value="TCTP_3"/>
    <property type="match status" value="1"/>
</dbReference>
<dbReference type="InterPro" id="IPR034737">
    <property type="entry name" value="TCTP"/>
</dbReference>
<dbReference type="InterPro" id="IPR018103">
    <property type="entry name" value="Translation_control_tumour_CS"/>
</dbReference>
<evidence type="ECO:0000313" key="4">
    <source>
        <dbReference type="Proteomes" id="UP001497392"/>
    </source>
</evidence>
<gene>
    <name evidence="3" type="primary">g783</name>
    <name evidence="3" type="ORF">VP750_LOCUS684</name>
</gene>
<protein>
    <submittedName>
        <fullName evidence="3">G783 protein</fullName>
    </submittedName>
</protein>
<keyword evidence="4" id="KW-1185">Reference proteome</keyword>
<evidence type="ECO:0000313" key="3">
    <source>
        <dbReference type="EMBL" id="CAL5219025.1"/>
    </source>
</evidence>
<dbReference type="Proteomes" id="UP001497392">
    <property type="component" value="Unassembled WGS sequence"/>
</dbReference>
<sequence>MIVFKDRISGDEMFADSYPMREIQDGFFYEVDGKWTTVGDVDIDIGANPSAEEAEEGVESTDRNTVDIIESFRLNEQPTYDKKQFMGWAKEWSQSLLKKLSDEEAADFKAKSSAGIKFLLGKLKELQFFFGESMDTEATLCFAYYKDGASDPTFIFFKHGLLEQKM</sequence>
<dbReference type="Gene3D" id="2.170.150.10">
    <property type="entry name" value="Metal Binding Protein, Guanine Nucleotide Exchange Factor, Chain A"/>
    <property type="match status" value="1"/>
</dbReference>
<organism evidence="3 4">
    <name type="scientific">Coccomyxa viridis</name>
    <dbReference type="NCBI Taxonomy" id="1274662"/>
    <lineage>
        <taxon>Eukaryota</taxon>
        <taxon>Viridiplantae</taxon>
        <taxon>Chlorophyta</taxon>
        <taxon>core chlorophytes</taxon>
        <taxon>Trebouxiophyceae</taxon>
        <taxon>Trebouxiophyceae incertae sedis</taxon>
        <taxon>Coccomyxaceae</taxon>
        <taxon>Coccomyxa</taxon>
    </lineage>
</organism>